<sequence>MRIIILLVLNLVSLTSLSQSELGIGIVSINFNNNNNTLIDFYEGSDLNKKVKTIEFFKDESINSWNIKDLENQQQWLQPESLWLDYHQFSFRTKTNETDCFEIYVSDTKTMWIKNTDYIEFHTWEEYLQNMFSIERVDKNTQNIYSKPFTNSEIVKLGSKEDCFTVIRMQNDWIEVETGEHCENGRKIKGWLEWRNDDKLLINYYTTS</sequence>
<accession>A0A3S9MYF7</accession>
<organism evidence="1 2">
    <name type="scientific">Nonlabens ponticola</name>
    <dbReference type="NCBI Taxonomy" id="2496866"/>
    <lineage>
        <taxon>Bacteria</taxon>
        <taxon>Pseudomonadati</taxon>
        <taxon>Bacteroidota</taxon>
        <taxon>Flavobacteriia</taxon>
        <taxon>Flavobacteriales</taxon>
        <taxon>Flavobacteriaceae</taxon>
        <taxon>Nonlabens</taxon>
    </lineage>
</organism>
<dbReference type="KEGG" id="noj:EJ995_08030"/>
<keyword evidence="2" id="KW-1185">Reference proteome</keyword>
<evidence type="ECO:0000313" key="2">
    <source>
        <dbReference type="Proteomes" id="UP000279600"/>
    </source>
</evidence>
<dbReference type="OrthoDB" id="9794546at2"/>
<proteinExistence type="predicted"/>
<reference evidence="1 2" key="1">
    <citation type="submission" date="2018-12" db="EMBL/GenBank/DDBJ databases">
        <title>Complete genome of Nonlabens sp. MJ115.</title>
        <authorList>
            <person name="Choi H.S."/>
            <person name="Jung J."/>
        </authorList>
    </citation>
    <scope>NUCLEOTIDE SEQUENCE [LARGE SCALE GENOMIC DNA]</scope>
    <source>
        <strain evidence="1 2">MJ115</strain>
    </source>
</reference>
<gene>
    <name evidence="1" type="ORF">EJ995_08030</name>
</gene>
<evidence type="ECO:0000313" key="1">
    <source>
        <dbReference type="EMBL" id="AZQ44182.1"/>
    </source>
</evidence>
<evidence type="ECO:0008006" key="3">
    <source>
        <dbReference type="Google" id="ProtNLM"/>
    </source>
</evidence>
<dbReference type="EMBL" id="CP034549">
    <property type="protein sequence ID" value="AZQ44182.1"/>
    <property type="molecule type" value="Genomic_DNA"/>
</dbReference>
<dbReference type="Proteomes" id="UP000279600">
    <property type="component" value="Chromosome"/>
</dbReference>
<name>A0A3S9MYF7_9FLAO</name>
<protein>
    <recommendedName>
        <fullName evidence="3">SH3 domain-containing protein</fullName>
    </recommendedName>
</protein>
<dbReference type="RefSeq" id="WP_126447367.1">
    <property type="nucleotide sequence ID" value="NZ_CP034549.1"/>
</dbReference>
<dbReference type="AlphaFoldDB" id="A0A3S9MYF7"/>